<feature type="signal peptide" evidence="2">
    <location>
        <begin position="1"/>
        <end position="20"/>
    </location>
</feature>
<feature type="compositionally biased region" description="Acidic residues" evidence="1">
    <location>
        <begin position="29"/>
        <end position="46"/>
    </location>
</feature>
<organism evidence="3 4">
    <name type="scientific">Sitophilus oryzae</name>
    <name type="common">Rice weevil</name>
    <name type="synonym">Curculio oryzae</name>
    <dbReference type="NCBI Taxonomy" id="7048"/>
    <lineage>
        <taxon>Eukaryota</taxon>
        <taxon>Metazoa</taxon>
        <taxon>Ecdysozoa</taxon>
        <taxon>Arthropoda</taxon>
        <taxon>Hexapoda</taxon>
        <taxon>Insecta</taxon>
        <taxon>Pterygota</taxon>
        <taxon>Neoptera</taxon>
        <taxon>Endopterygota</taxon>
        <taxon>Coleoptera</taxon>
        <taxon>Polyphaga</taxon>
        <taxon>Cucujiformia</taxon>
        <taxon>Curculionidae</taxon>
        <taxon>Dryophthorinae</taxon>
        <taxon>Sitophilus</taxon>
    </lineage>
</organism>
<feature type="region of interest" description="Disordered" evidence="1">
    <location>
        <begin position="28"/>
        <end position="49"/>
    </location>
</feature>
<dbReference type="GeneID" id="115874439"/>
<protein>
    <submittedName>
        <fullName evidence="4">Uncharacterized protein LOC115874439</fullName>
    </submittedName>
</protein>
<feature type="region of interest" description="Disordered" evidence="1">
    <location>
        <begin position="468"/>
        <end position="504"/>
    </location>
</feature>
<accession>A0A6J2X2K1</accession>
<feature type="chain" id="PRO_5026835948" evidence="2">
    <location>
        <begin position="21"/>
        <end position="504"/>
    </location>
</feature>
<evidence type="ECO:0000313" key="4">
    <source>
        <dbReference type="RefSeq" id="XP_030745461.1"/>
    </source>
</evidence>
<dbReference type="Proteomes" id="UP000504635">
    <property type="component" value="Unplaced"/>
</dbReference>
<evidence type="ECO:0000256" key="1">
    <source>
        <dbReference type="SAM" id="MobiDB-lite"/>
    </source>
</evidence>
<proteinExistence type="predicted"/>
<keyword evidence="2" id="KW-0732">Signal</keyword>
<dbReference type="InParanoid" id="A0A6J2X2K1"/>
<gene>
    <name evidence="4" type="primary">LOC115874439</name>
</gene>
<reference evidence="4" key="1">
    <citation type="submission" date="2025-08" db="UniProtKB">
        <authorList>
            <consortium name="RefSeq"/>
        </authorList>
    </citation>
    <scope>IDENTIFICATION</scope>
    <source>
        <tissue evidence="4">Gonads</tissue>
    </source>
</reference>
<evidence type="ECO:0000313" key="3">
    <source>
        <dbReference type="Proteomes" id="UP000504635"/>
    </source>
</evidence>
<dbReference type="AlphaFoldDB" id="A0A6J2X2K1"/>
<dbReference type="OrthoDB" id="6777242at2759"/>
<name>A0A6J2X2K1_SITOR</name>
<keyword evidence="3" id="KW-1185">Reference proteome</keyword>
<dbReference type="KEGG" id="soy:115874439"/>
<dbReference type="RefSeq" id="XP_030745461.1">
    <property type="nucleotide sequence ID" value="XM_030889601.1"/>
</dbReference>
<sequence>MKIYVFFAVLLSLSFTITSADLSDYETSNQEDLDPLNDPDQDTTDNDQDKRTICSALSGLRCGAKFSKLIKYKFRPAYSYARPVLVRPVGYKYSKPKNPLTLPALKPSASGGWRPIIKPTKPIAVPVFKPPGHVDVIHNNPVPHVDHIQSGGTPGHIHLQPGHVHLQPNPVHFHPVAVQGAHIDQIHQIQVPHGNHYDTFAHIDHLHQVPTAPLVPVAPVAAPVRPLVPSPVLFEVTKPNLGVLPLGARFHTPILRELPHHLHLRPFAPVPVAPPAVPVPVPVRPAAVPIAAPVVPAQSVVPAHIGLPHIAPQPGVSVEYHGTRNYLPSFGAVPHLHALPAGPSLPFPHAHHGFAAQQQQELPHDHQAHFLQQPLPLEGNHQFLQQNQVQQLQQQLPYEENAHYLQQNQAHRLQQFQQQYTDIPQQQLPLEGEQEQYLNNNINLQNFDQNNVIQPGQTDLQIPYHLPQHHQGFDGSAYQQTEESRGFNDQVFRPSPALEPPYVK</sequence>
<evidence type="ECO:0000256" key="2">
    <source>
        <dbReference type="SAM" id="SignalP"/>
    </source>
</evidence>